<keyword evidence="2 8" id="KW-0645">Protease</keyword>
<name>F0J2V0_ACIMA</name>
<dbReference type="EC" id="3.4.-.-" evidence="8"/>
<evidence type="ECO:0000313" key="9">
    <source>
        <dbReference type="EMBL" id="BAJ79739.1"/>
    </source>
</evidence>
<organism evidence="9 10">
    <name type="scientific">Acidiphilium multivorum (strain DSM 11245 / JCM 8867 / NBRC 100883 / AIU 301)</name>
    <dbReference type="NCBI Taxonomy" id="926570"/>
    <lineage>
        <taxon>Bacteria</taxon>
        <taxon>Pseudomonadati</taxon>
        <taxon>Pseudomonadota</taxon>
        <taxon>Alphaproteobacteria</taxon>
        <taxon>Acetobacterales</taxon>
        <taxon>Acidocellaceae</taxon>
        <taxon>Acidiphilium</taxon>
    </lineage>
</organism>
<reference evidence="9 10" key="1">
    <citation type="submission" date="2010-12" db="EMBL/GenBank/DDBJ databases">
        <title>Whole genome sequence of Acidiphilium multivorum AIU301.</title>
        <authorList>
            <person name="Narita-Yamada S."/>
            <person name="Nakamura S."/>
            <person name="Ito N."/>
            <person name="Takarada H."/>
            <person name="Katano Y."/>
            <person name="Nakazawa H."/>
            <person name="Hosoyama A."/>
            <person name="Yamada R."/>
            <person name="Fujita N."/>
        </authorList>
    </citation>
    <scope>NUCLEOTIDE SEQUENCE [LARGE SCALE GENOMIC DNA]</scope>
    <source>
        <strain evidence="10">DSM 11245 / JCM 8867 / AIU301</strain>
    </source>
</reference>
<dbReference type="SUPFAM" id="SSF143081">
    <property type="entry name" value="BB1717-like"/>
    <property type="match status" value="1"/>
</dbReference>
<dbReference type="KEGG" id="amv:ACMV_03920"/>
<keyword evidence="5" id="KW-0190">Covalent protein-DNA linkage</keyword>
<evidence type="ECO:0000256" key="7">
    <source>
        <dbReference type="ARBA" id="ARBA00023239"/>
    </source>
</evidence>
<comment type="similarity">
    <text evidence="1 8">Belongs to the SOS response-associated peptidase family.</text>
</comment>
<sequence length="224" mass="24585">MCGRYASFLSPDAIARLFHTAGALPNVAPSWNVAPSQQAMVVRRQPETGEPHLDLLTWGLVPHWTKDLRAARRPINARAETVATSPMFRDAFARRRALIPAQAFYEWQRTENGAKQPYAIARRDGEALAFAGLWEGWRSSEGEVLRSFAIVVTAANATMAPIHDRMPVIVEPPDWPLWLGETEGDAAALLHPAAEDTLLVWPVSTRVNQPANNAADLLAPLPAA</sequence>
<dbReference type="GO" id="GO:0008233">
    <property type="term" value="F:peptidase activity"/>
    <property type="evidence" value="ECO:0007669"/>
    <property type="project" value="UniProtKB-KW"/>
</dbReference>
<dbReference type="RefSeq" id="WP_013639361.1">
    <property type="nucleotide sequence ID" value="NC_015186.1"/>
</dbReference>
<dbReference type="InterPro" id="IPR003738">
    <property type="entry name" value="SRAP"/>
</dbReference>
<dbReference type="OrthoDB" id="9782620at2"/>
<evidence type="ECO:0000256" key="5">
    <source>
        <dbReference type="ARBA" id="ARBA00023124"/>
    </source>
</evidence>
<evidence type="ECO:0000256" key="8">
    <source>
        <dbReference type="RuleBase" id="RU364100"/>
    </source>
</evidence>
<dbReference type="InterPro" id="IPR036590">
    <property type="entry name" value="SRAP-like"/>
</dbReference>
<keyword evidence="4 8" id="KW-0378">Hydrolase</keyword>
<evidence type="ECO:0000313" key="10">
    <source>
        <dbReference type="Proteomes" id="UP000007100"/>
    </source>
</evidence>
<gene>
    <name evidence="9" type="ordered locus">ACMV_03920</name>
</gene>
<keyword evidence="7" id="KW-0456">Lyase</keyword>
<dbReference type="HOGENOM" id="CLU_035990_6_2_5"/>
<evidence type="ECO:0000256" key="1">
    <source>
        <dbReference type="ARBA" id="ARBA00008136"/>
    </source>
</evidence>
<keyword evidence="6" id="KW-0238">DNA-binding</keyword>
<dbReference type="GO" id="GO:0006508">
    <property type="term" value="P:proteolysis"/>
    <property type="evidence" value="ECO:0007669"/>
    <property type="project" value="UniProtKB-KW"/>
</dbReference>
<keyword evidence="3" id="KW-0227">DNA damage</keyword>
<accession>F0J2V0</accession>
<keyword evidence="10" id="KW-1185">Reference proteome</keyword>
<dbReference type="GO" id="GO:0016829">
    <property type="term" value="F:lyase activity"/>
    <property type="evidence" value="ECO:0007669"/>
    <property type="project" value="UniProtKB-KW"/>
</dbReference>
<evidence type="ECO:0000256" key="2">
    <source>
        <dbReference type="ARBA" id="ARBA00022670"/>
    </source>
</evidence>
<dbReference type="Proteomes" id="UP000007100">
    <property type="component" value="Chromosome"/>
</dbReference>
<dbReference type="GO" id="GO:0003697">
    <property type="term" value="F:single-stranded DNA binding"/>
    <property type="evidence" value="ECO:0007669"/>
    <property type="project" value="InterPro"/>
</dbReference>
<dbReference type="Pfam" id="PF02586">
    <property type="entry name" value="SRAP"/>
    <property type="match status" value="1"/>
</dbReference>
<dbReference type="PANTHER" id="PTHR13604">
    <property type="entry name" value="DC12-RELATED"/>
    <property type="match status" value="1"/>
</dbReference>
<dbReference type="GO" id="GO:0106300">
    <property type="term" value="P:protein-DNA covalent cross-linking repair"/>
    <property type="evidence" value="ECO:0007669"/>
    <property type="project" value="InterPro"/>
</dbReference>
<evidence type="ECO:0000256" key="4">
    <source>
        <dbReference type="ARBA" id="ARBA00022801"/>
    </source>
</evidence>
<dbReference type="PANTHER" id="PTHR13604:SF0">
    <property type="entry name" value="ABASIC SITE PROCESSING PROTEIN HMCES"/>
    <property type="match status" value="1"/>
</dbReference>
<protein>
    <recommendedName>
        <fullName evidence="8">Abasic site processing protein</fullName>
        <ecNumber evidence="8">3.4.-.-</ecNumber>
    </recommendedName>
</protein>
<dbReference type="Gene3D" id="3.90.1680.10">
    <property type="entry name" value="SOS response associated peptidase-like"/>
    <property type="match status" value="1"/>
</dbReference>
<proteinExistence type="inferred from homology"/>
<evidence type="ECO:0000256" key="6">
    <source>
        <dbReference type="ARBA" id="ARBA00023125"/>
    </source>
</evidence>
<dbReference type="EMBL" id="AP012035">
    <property type="protein sequence ID" value="BAJ79739.1"/>
    <property type="molecule type" value="Genomic_DNA"/>
</dbReference>
<dbReference type="AlphaFoldDB" id="F0J2V0"/>
<evidence type="ECO:0000256" key="3">
    <source>
        <dbReference type="ARBA" id="ARBA00022763"/>
    </source>
</evidence>